<dbReference type="Proteomes" id="UP000186817">
    <property type="component" value="Unassembled WGS sequence"/>
</dbReference>
<dbReference type="GO" id="GO:0006487">
    <property type="term" value="P:protein N-linked glycosylation"/>
    <property type="evidence" value="ECO:0007669"/>
    <property type="project" value="TreeGrafter"/>
</dbReference>
<dbReference type="Gene3D" id="3.40.50.11350">
    <property type="match status" value="1"/>
</dbReference>
<evidence type="ECO:0000313" key="3">
    <source>
        <dbReference type="Proteomes" id="UP000186817"/>
    </source>
</evidence>
<organism evidence="2 3">
    <name type="scientific">Symbiodinium microadriaticum</name>
    <name type="common">Dinoflagellate</name>
    <name type="synonym">Zooxanthella microadriatica</name>
    <dbReference type="NCBI Taxonomy" id="2951"/>
    <lineage>
        <taxon>Eukaryota</taxon>
        <taxon>Sar</taxon>
        <taxon>Alveolata</taxon>
        <taxon>Dinophyceae</taxon>
        <taxon>Suessiales</taxon>
        <taxon>Symbiodiniaceae</taxon>
        <taxon>Symbiodinium</taxon>
    </lineage>
</organism>
<evidence type="ECO:0000259" key="1">
    <source>
        <dbReference type="Pfam" id="PF19745"/>
    </source>
</evidence>
<feature type="domain" description="Alpha-(1,6)-fucosyltransferase N- and catalytic" evidence="1">
    <location>
        <begin position="167"/>
        <end position="372"/>
    </location>
</feature>
<comment type="caution">
    <text evidence="2">The sequence shown here is derived from an EMBL/GenBank/DDBJ whole genome shotgun (WGS) entry which is preliminary data.</text>
</comment>
<proteinExistence type="predicted"/>
<protein>
    <submittedName>
        <fullName evidence="2">Alpha-(1,6)-fucosyltransferase</fullName>
    </submittedName>
</protein>
<dbReference type="PANTHER" id="PTHR13132">
    <property type="entry name" value="ALPHA- 1,6 -FUCOSYLTRANSFERASE"/>
    <property type="match status" value="1"/>
</dbReference>
<dbReference type="InterPro" id="IPR045573">
    <property type="entry name" value="Fut8_N_cat"/>
</dbReference>
<dbReference type="PANTHER" id="PTHR13132:SF29">
    <property type="entry name" value="ALPHA-(1,6)-FUCOSYLTRANSFERASE"/>
    <property type="match status" value="1"/>
</dbReference>
<evidence type="ECO:0000313" key="2">
    <source>
        <dbReference type="EMBL" id="OLP78185.1"/>
    </source>
</evidence>
<dbReference type="GO" id="GO:0046921">
    <property type="term" value="F:alpha-(1-&gt;6)-fucosyltransferase activity"/>
    <property type="evidence" value="ECO:0007669"/>
    <property type="project" value="TreeGrafter"/>
</dbReference>
<keyword evidence="2" id="KW-0808">Transferase</keyword>
<name>A0A1Q9C5L3_SYMMI</name>
<keyword evidence="3" id="KW-1185">Reference proteome</keyword>
<dbReference type="Pfam" id="PF19745">
    <property type="entry name" value="FUT8_N_cat"/>
    <property type="match status" value="1"/>
</dbReference>
<reference evidence="2 3" key="1">
    <citation type="submission" date="2016-02" db="EMBL/GenBank/DDBJ databases">
        <title>Genome analysis of coral dinoflagellate symbionts highlights evolutionary adaptations to a symbiotic lifestyle.</title>
        <authorList>
            <person name="Aranda M."/>
            <person name="Li Y."/>
            <person name="Liew Y.J."/>
            <person name="Baumgarten S."/>
            <person name="Simakov O."/>
            <person name="Wilson M."/>
            <person name="Piel J."/>
            <person name="Ashoor H."/>
            <person name="Bougouffa S."/>
            <person name="Bajic V.B."/>
            <person name="Ryu T."/>
            <person name="Ravasi T."/>
            <person name="Bayer T."/>
            <person name="Micklem G."/>
            <person name="Kim H."/>
            <person name="Bhak J."/>
            <person name="Lajeunesse T.C."/>
            <person name="Voolstra C.R."/>
        </authorList>
    </citation>
    <scope>NUCLEOTIDE SEQUENCE [LARGE SCALE GENOMIC DNA]</scope>
    <source>
        <strain evidence="2 3">CCMP2467</strain>
    </source>
</reference>
<gene>
    <name evidence="2" type="primary">FucT6</name>
    <name evidence="2" type="ORF">AK812_SmicGene41663</name>
</gene>
<dbReference type="AlphaFoldDB" id="A0A1Q9C5L3"/>
<sequence>MDEELRHFGWDPRRYPWRMVLQAAARKGNGTAYPEVLFGTALAQRAIWEHQHPKNCSNATFIQYFHLGGGIGSQLHLLGQALALAMHFGRVLVLPPADPAMRLIDPTFCPGAHGFQCWLQNLTHCQPTGDVMSIFKVPGVPGFSHQSVPEVFRSLLASSPIKKTFWFYWWRAQSVTYLVRFNKRTRDALDSLRSETLFSCESPARMPVLEAGTISVHVRHGRKWSEASMCNFTEYKGMLDHLADDSQDLRVLYAEVAESNATFSYPAEAYSDRKAFISTEDPRVVDEALKLCSAEPRWKVFYTKVNRSNDDSWTNIRSFEHARREILIGFMNLELALEADAWVCTLSSNWCRLIDELRMTIARKAAHPYLSLSKGMKAM</sequence>
<accession>A0A1Q9C5L3</accession>
<dbReference type="OrthoDB" id="2014825at2759"/>
<dbReference type="EMBL" id="LSRX01001649">
    <property type="protein sequence ID" value="OLP78185.1"/>
    <property type="molecule type" value="Genomic_DNA"/>
</dbReference>
<keyword evidence="2" id="KW-0328">Glycosyltransferase</keyword>